<dbReference type="PANTHER" id="PTHR23346">
    <property type="entry name" value="TRANSLATIONAL ACTIVATOR GCN1-RELATED"/>
    <property type="match status" value="1"/>
</dbReference>
<dbReference type="VEuPathDB" id="VectorBase:SSCA008239"/>
<keyword evidence="2" id="KW-0677">Repeat</keyword>
<dbReference type="Gene3D" id="1.25.10.10">
    <property type="entry name" value="Leucine-rich Repeat Variant"/>
    <property type="match status" value="5"/>
</dbReference>
<dbReference type="PANTHER" id="PTHR23346:SF7">
    <property type="entry name" value="STALLED RIBOSOME SENSOR GCN1"/>
    <property type="match status" value="1"/>
</dbReference>
<dbReference type="GO" id="GO:0006417">
    <property type="term" value="P:regulation of translation"/>
    <property type="evidence" value="ECO:0007669"/>
    <property type="project" value="TreeGrafter"/>
</dbReference>
<dbReference type="OrthoDB" id="5148094at2759"/>
<dbReference type="SUPFAM" id="SSF48371">
    <property type="entry name" value="ARM repeat"/>
    <property type="match status" value="3"/>
</dbReference>
<comment type="caution">
    <text evidence="3">The sequence shown here is derived from an EMBL/GenBank/DDBJ whole genome shotgun (WGS) entry which is preliminary data.</text>
</comment>
<dbReference type="InterPro" id="IPR011989">
    <property type="entry name" value="ARM-like"/>
</dbReference>
<dbReference type="PROSITE" id="PS50077">
    <property type="entry name" value="HEAT_REPEAT"/>
    <property type="match status" value="2"/>
</dbReference>
<organism evidence="3 4">
    <name type="scientific">Sarcoptes scabiei</name>
    <name type="common">Itch mite</name>
    <name type="synonym">Acarus scabiei</name>
    <dbReference type="NCBI Taxonomy" id="52283"/>
    <lineage>
        <taxon>Eukaryota</taxon>
        <taxon>Metazoa</taxon>
        <taxon>Ecdysozoa</taxon>
        <taxon>Arthropoda</taxon>
        <taxon>Chelicerata</taxon>
        <taxon>Arachnida</taxon>
        <taxon>Acari</taxon>
        <taxon>Acariformes</taxon>
        <taxon>Sarcoptiformes</taxon>
        <taxon>Astigmata</taxon>
        <taxon>Psoroptidia</taxon>
        <taxon>Sarcoptoidea</taxon>
        <taxon>Sarcoptidae</taxon>
        <taxon>Sarcoptinae</taxon>
        <taxon>Sarcoptes</taxon>
    </lineage>
</organism>
<evidence type="ECO:0000256" key="1">
    <source>
        <dbReference type="ARBA" id="ARBA00007366"/>
    </source>
</evidence>
<protein>
    <submittedName>
        <fullName evidence="3">GCN1-like protein</fullName>
    </submittedName>
</protein>
<dbReference type="Pfam" id="PF24987">
    <property type="entry name" value="HEAT_EF3_N"/>
    <property type="match status" value="1"/>
</dbReference>
<sequence>MNIVSTFNELYSHPKDESLNESIAKLDCCKALLNQLYFPNYIDDSEKLLSIIVLCHHDSVFKSKNTLFINYLHKNLSREEIDSFIDAKFDQITAIVFTNKFLHKIIALNIVQTFVQIKPMKFIQSFVDRINENLRKNLTEFQNITEEQFEIWKSPPDRLFNVAVVKAAADLPQEKNIKRESKLYSHKDQVYEMKLRKELELKNKSSDEFDVKKLTKKQQEIYQNEMNKEKMIRDQLTKLFEEFAFATDILERMIETDPILVSIHFKEIVYLYVNLLKSILTNDRASNFLKKISRLMMISKLSHNDKDYSAMVEKITNVYINVFKFNRTEGEHELLIDKIIEFISDRTCSSRMVHNEKLPNKNRLTTPAFSFVFPLIDYVLLELKKSDDEDDRYDMIGKKCLNIIDEHSMMRCYSEDYYNLQNPQHLPSRLVINLLLKLIENDSFPNLIELITNTLIDTVTSISNQIGCGKASISEIYLFLHYLTHQDELLQSICFESLLKLSSNVLPFIDDSDFQFKLSYLTLIGRFSILPDVQEYSLEIIQTCHLETNPKMLDSLLNEVIENINLAMIVPVANAYEFLLRKYPQELGKYVEKLIAFYEFKANDSKPAVDIFGRPLNQNFVDQFERRLAIAHIFKKIVDLFDEEKMKFFIKFLIPNALGDDNETVRSAMLEAGCDLIDYHGKHSIDDLLQIFNSYLNSASDDHKADLVRKSVLILMGTLAKHIDEENSKLKPILSKLIEALSTPSQIVQEAVAICLQNLTPKFRNDAPILIQKLLKFLFESDSYGERKGAAYGIAGIIKGLGVMSLEKLEIMDTLTKAIQTKDKSNVREGVLFAYEILSHMLDQLFEPYLTLILPHLIDCFGDSSTKVRSAADDATKVIMSNLSAFGVTLIYPIVLTALEDESWRKKVSSIELLGSMAFCAPKQLSQCLPKIVPKLMHVITDSHPKVHKSASKALQQIGSVIKNPEIKTISPVLLAALENPSNKTNECLNVMIKMRYVHVIDAPSLALIMPVIERAFQNRSPETRKIASQIVGNMYALAKSKDVSPYLDAIIPGLKTSLLDPVPEVRGASARALGAMVKILGQEILGDIRPWLERMLISETSSVDRCGAAQGLAEILGGLGEEHLDKYMPKILEVTESPVVPPYVKDGFLMLYIYLPSVFPDYFAIYINQVITPILKALADENEFIRETALRAGQRIVNTYADTAIQLLLPELEKGLFDENWRIRHSSVRLLGDLLFKIAGLSSKMTSESGHEDDNFGTEQSQLALIKVLGEERRDRVLSGLYMGRSDVAYEVREASLHVWKVIVSNTPRTLKEILPVLLSLLLECLAHPSCERGNIGAKTLGDLVRKLGDRILSEIIPILEDGLNSDRADQREGVCHGMSEIIVSTNREIIRSFSNNFTQTIRKALFDSLPDVRHAAAITFDHLHTAIGQKALTDVMGPLLENIDNPETGDYVLDSLTRIIAFKGKFVLPVLVPKLITKPINIRALSFVASEAGDALTKYLTQIIPLMLESLCESFKDQTFEKMKIIMKPFFPQIQHIFFRYIGDENPSIRWQAAQSLACLAEHHPKADGLCRELIAIVKNSKTEFNVKNIAYHAIRLMMISAGNKLSKEIIHQVLDIGDKEYDDDNPHSIQLRAAAMIGSSLSLVDANTFSRLVKLYIQNDSKNLKLKLRLFRSTVFYVALKYCPEKLLIKNEANRETILETVLEYLEADDADLIKNGLVAFGYAINVLCKHQIAIPTNIIKSFCKLYNDTDNSYKKIIASVITFWFNEETELTNELLKYLVPQLVNGTKERSLIAKSYSEQALVVLFGLNRKDSESSIYNKCLNEFTEGARDSLKECVAKIMKSINRIEIDYEDLDRSLSMDYENFS</sequence>
<dbReference type="InterPro" id="IPR057546">
    <property type="entry name" value="HEAT_GCN1"/>
</dbReference>
<dbReference type="InterPro" id="IPR034085">
    <property type="entry name" value="TOG"/>
</dbReference>
<gene>
    <name evidence="3" type="ORF">QR98_0099710</name>
</gene>
<dbReference type="InterPro" id="IPR016024">
    <property type="entry name" value="ARM-type_fold"/>
</dbReference>
<dbReference type="Proteomes" id="UP000616769">
    <property type="component" value="Unassembled WGS sequence"/>
</dbReference>
<dbReference type="GO" id="GO:0005829">
    <property type="term" value="C:cytosol"/>
    <property type="evidence" value="ECO:0007669"/>
    <property type="project" value="TreeGrafter"/>
</dbReference>
<proteinExistence type="inferred from homology"/>
<dbReference type="GO" id="GO:0034198">
    <property type="term" value="P:cellular response to amino acid starvation"/>
    <property type="evidence" value="ECO:0007669"/>
    <property type="project" value="TreeGrafter"/>
</dbReference>
<evidence type="ECO:0000313" key="4">
    <source>
        <dbReference type="Proteomes" id="UP000616769"/>
    </source>
</evidence>
<dbReference type="SMART" id="SM01349">
    <property type="entry name" value="TOG"/>
    <property type="match status" value="1"/>
</dbReference>
<evidence type="ECO:0000313" key="3">
    <source>
        <dbReference type="EMBL" id="KPM11400.1"/>
    </source>
</evidence>
<name>A0A132ALT1_SARSC</name>
<dbReference type="Pfam" id="PF24984">
    <property type="entry name" value="HEAT_EF3_GNC1"/>
    <property type="match status" value="1"/>
</dbReference>
<dbReference type="FunFam" id="1.25.10.10:FF:000096">
    <property type="entry name" value="eIF-2-alpha kinase activator gcn1"/>
    <property type="match status" value="1"/>
</dbReference>
<dbReference type="EMBL" id="JXLN01017096">
    <property type="protein sequence ID" value="KPM11400.1"/>
    <property type="molecule type" value="Genomic_DNA"/>
</dbReference>
<accession>A0A132ALT1</accession>
<dbReference type="Pfam" id="PF25801">
    <property type="entry name" value="HEAT_GCN1_C_2"/>
    <property type="match status" value="1"/>
</dbReference>
<evidence type="ECO:0000256" key="2">
    <source>
        <dbReference type="ARBA" id="ARBA00022737"/>
    </source>
</evidence>
<dbReference type="GO" id="GO:0019887">
    <property type="term" value="F:protein kinase regulator activity"/>
    <property type="evidence" value="ECO:0007669"/>
    <property type="project" value="TreeGrafter"/>
</dbReference>
<dbReference type="InterPro" id="IPR021133">
    <property type="entry name" value="HEAT_type_2"/>
</dbReference>
<comment type="similarity">
    <text evidence="1">Belongs to the GCN1 family.</text>
</comment>
<dbReference type="GO" id="GO:0000226">
    <property type="term" value="P:microtubule cytoskeleton organization"/>
    <property type="evidence" value="ECO:0007669"/>
    <property type="project" value="UniProtKB-ARBA"/>
</dbReference>
<reference evidence="3 4" key="1">
    <citation type="journal article" date="2015" name="Parasit. Vectors">
        <title>Draft genome of the scabies mite.</title>
        <authorList>
            <person name="Rider S.D.Jr."/>
            <person name="Morgan M.S."/>
            <person name="Arlian L.G."/>
        </authorList>
    </citation>
    <scope>NUCLEOTIDE SEQUENCE [LARGE SCALE GENOMIC DNA]</scope>
    <source>
        <strain evidence="3">Arlian Lab</strain>
    </source>
</reference>
<dbReference type="Pfam" id="PF23271">
    <property type="entry name" value="HEAT_GCN1"/>
    <property type="match status" value="1"/>
</dbReference>